<reference evidence="1 2" key="1">
    <citation type="submission" date="2018-04" db="EMBL/GenBank/DDBJ databases">
        <authorList>
            <person name="Vogel A."/>
        </authorList>
    </citation>
    <scope>NUCLEOTIDE SEQUENCE [LARGE SCALE GENOMIC DNA]</scope>
</reference>
<evidence type="ECO:0000313" key="1">
    <source>
        <dbReference type="EMBL" id="VFQ67883.1"/>
    </source>
</evidence>
<dbReference type="EMBL" id="OOIL02000657">
    <property type="protein sequence ID" value="VFQ67883.1"/>
    <property type="molecule type" value="Genomic_DNA"/>
</dbReference>
<dbReference type="AlphaFoldDB" id="A0A484KQ82"/>
<accession>A0A484KQ82</accession>
<organism evidence="1 2">
    <name type="scientific">Cuscuta campestris</name>
    <dbReference type="NCBI Taxonomy" id="132261"/>
    <lineage>
        <taxon>Eukaryota</taxon>
        <taxon>Viridiplantae</taxon>
        <taxon>Streptophyta</taxon>
        <taxon>Embryophyta</taxon>
        <taxon>Tracheophyta</taxon>
        <taxon>Spermatophyta</taxon>
        <taxon>Magnoliopsida</taxon>
        <taxon>eudicotyledons</taxon>
        <taxon>Gunneridae</taxon>
        <taxon>Pentapetalae</taxon>
        <taxon>asterids</taxon>
        <taxon>lamiids</taxon>
        <taxon>Solanales</taxon>
        <taxon>Convolvulaceae</taxon>
        <taxon>Cuscuteae</taxon>
        <taxon>Cuscuta</taxon>
        <taxon>Cuscuta subgen. Grammica</taxon>
        <taxon>Cuscuta sect. Cleistogrammica</taxon>
    </lineage>
</organism>
<dbReference type="Proteomes" id="UP000595140">
    <property type="component" value="Unassembled WGS sequence"/>
</dbReference>
<keyword evidence="2" id="KW-1185">Reference proteome</keyword>
<name>A0A484KQ82_9ASTE</name>
<proteinExistence type="predicted"/>
<protein>
    <submittedName>
        <fullName evidence="1">Uncharacterized protein</fullName>
    </submittedName>
</protein>
<gene>
    <name evidence="1" type="ORF">CCAM_LOCUS9659</name>
</gene>
<evidence type="ECO:0000313" key="2">
    <source>
        <dbReference type="Proteomes" id="UP000595140"/>
    </source>
</evidence>
<sequence length="70" mass="7692">MENENALVLQDSKVMARVVKILMNAKKRGPASALNATARIHGVITNALDLLYMGGHDTCISECLFLLLFF</sequence>